<evidence type="ECO:0000256" key="1">
    <source>
        <dbReference type="SAM" id="MobiDB-lite"/>
    </source>
</evidence>
<feature type="region of interest" description="Disordered" evidence="1">
    <location>
        <begin position="1"/>
        <end position="61"/>
    </location>
</feature>
<reference evidence="2" key="1">
    <citation type="submission" date="2018-01" db="EMBL/GenBank/DDBJ databases">
        <authorList>
            <person name="Clerissi C."/>
        </authorList>
    </citation>
    <scope>NUCLEOTIDE SEQUENCE</scope>
    <source>
        <strain evidence="2">Cupriavidus oxalaticus LMG 2235</strain>
    </source>
</reference>
<dbReference type="AlphaFoldDB" id="A0A375G3Q2"/>
<evidence type="ECO:0000313" key="2">
    <source>
        <dbReference type="EMBL" id="SPC12666.1"/>
    </source>
</evidence>
<organism evidence="2">
    <name type="scientific">Cupriavidus oxalaticus</name>
    <dbReference type="NCBI Taxonomy" id="96344"/>
    <lineage>
        <taxon>Bacteria</taxon>
        <taxon>Pseudomonadati</taxon>
        <taxon>Pseudomonadota</taxon>
        <taxon>Betaproteobacteria</taxon>
        <taxon>Burkholderiales</taxon>
        <taxon>Burkholderiaceae</taxon>
        <taxon>Cupriavidus</taxon>
    </lineage>
</organism>
<feature type="compositionally biased region" description="Polar residues" evidence="1">
    <location>
        <begin position="1"/>
        <end position="10"/>
    </location>
</feature>
<proteinExistence type="predicted"/>
<name>A0A375G3Q2_9BURK</name>
<gene>
    <name evidence="2" type="ORF">CO2235_150321</name>
</gene>
<sequence>MAGSPVSSNTSPAAPLPLSPSPPDLPGCDLPASRRHVFARPPSISQADTLRPRRPPTPSFN</sequence>
<protein>
    <submittedName>
        <fullName evidence="2">Uncharacterized protein</fullName>
    </submittedName>
</protein>
<accession>A0A375G3Q2</accession>
<dbReference type="EMBL" id="OGUS01000115">
    <property type="protein sequence ID" value="SPC12666.1"/>
    <property type="molecule type" value="Genomic_DNA"/>
</dbReference>
<comment type="caution">
    <text evidence="2">The sequence shown here is derived from an EMBL/GenBank/DDBJ whole genome shotgun (WGS) entry which is preliminary data.</text>
</comment>
<dbReference type="Proteomes" id="UP000256862">
    <property type="component" value="Chromosome CO2235"/>
</dbReference>
<feature type="compositionally biased region" description="Pro residues" evidence="1">
    <location>
        <begin position="14"/>
        <end position="25"/>
    </location>
</feature>